<reference evidence="5 6" key="1">
    <citation type="journal article" date="2014" name="Nat. Commun.">
        <title>Klebsormidium flaccidum genome reveals primary factors for plant terrestrial adaptation.</title>
        <authorList>
            <person name="Hori K."/>
            <person name="Maruyama F."/>
            <person name="Fujisawa T."/>
            <person name="Togashi T."/>
            <person name="Yamamoto N."/>
            <person name="Seo M."/>
            <person name="Sato S."/>
            <person name="Yamada T."/>
            <person name="Mori H."/>
            <person name="Tajima N."/>
            <person name="Moriyama T."/>
            <person name="Ikeuchi M."/>
            <person name="Watanabe M."/>
            <person name="Wada H."/>
            <person name="Kobayashi K."/>
            <person name="Saito M."/>
            <person name="Masuda T."/>
            <person name="Sasaki-Sekimoto Y."/>
            <person name="Mashiguchi K."/>
            <person name="Awai K."/>
            <person name="Shimojima M."/>
            <person name="Masuda S."/>
            <person name="Iwai M."/>
            <person name="Nobusawa T."/>
            <person name="Narise T."/>
            <person name="Kondo S."/>
            <person name="Saito H."/>
            <person name="Sato R."/>
            <person name="Murakawa M."/>
            <person name="Ihara Y."/>
            <person name="Oshima-Yamada Y."/>
            <person name="Ohtaka K."/>
            <person name="Satoh M."/>
            <person name="Sonobe K."/>
            <person name="Ishii M."/>
            <person name="Ohtani R."/>
            <person name="Kanamori-Sato M."/>
            <person name="Honoki R."/>
            <person name="Miyazaki D."/>
            <person name="Mochizuki H."/>
            <person name="Umetsu J."/>
            <person name="Higashi K."/>
            <person name="Shibata D."/>
            <person name="Kamiya Y."/>
            <person name="Sato N."/>
            <person name="Nakamura Y."/>
            <person name="Tabata S."/>
            <person name="Ida S."/>
            <person name="Kurokawa K."/>
            <person name="Ohta H."/>
        </authorList>
    </citation>
    <scope>NUCLEOTIDE SEQUENCE [LARGE SCALE GENOMIC DNA]</scope>
    <source>
        <strain evidence="5 6">NIES-2285</strain>
    </source>
</reference>
<dbReference type="EMBL" id="DF237647">
    <property type="protein sequence ID" value="GAQ90891.1"/>
    <property type="molecule type" value="Genomic_DNA"/>
</dbReference>
<evidence type="ECO:0000313" key="6">
    <source>
        <dbReference type="Proteomes" id="UP000054558"/>
    </source>
</evidence>
<gene>
    <name evidence="5" type="ORF">KFL_006980040</name>
</gene>
<keyword evidence="6" id="KW-1185">Reference proteome</keyword>
<keyword evidence="2 5" id="KW-0436">Ligase</keyword>
<dbReference type="PANTHER" id="PTHR43201:SF30">
    <property type="entry name" value="AMP-DEPENDENT SYNTHETASE_LIGASE DOMAIN-CONTAINING PROTEIN"/>
    <property type="match status" value="1"/>
</dbReference>
<evidence type="ECO:0000313" key="5">
    <source>
        <dbReference type="EMBL" id="GAQ90891.1"/>
    </source>
</evidence>
<dbReference type="InterPro" id="IPR042099">
    <property type="entry name" value="ANL_N_sf"/>
</dbReference>
<dbReference type="PROSITE" id="PS00455">
    <property type="entry name" value="AMP_BINDING"/>
    <property type="match status" value="1"/>
</dbReference>
<dbReference type="Pfam" id="PF13193">
    <property type="entry name" value="AMP-binding_C"/>
    <property type="match status" value="1"/>
</dbReference>
<dbReference type="CDD" id="cd05917">
    <property type="entry name" value="FACL_like_2"/>
    <property type="match status" value="1"/>
</dbReference>
<evidence type="ECO:0000256" key="2">
    <source>
        <dbReference type="ARBA" id="ARBA00022598"/>
    </source>
</evidence>
<dbReference type="SUPFAM" id="SSF56801">
    <property type="entry name" value="Acetyl-CoA synthetase-like"/>
    <property type="match status" value="1"/>
</dbReference>
<dbReference type="Gene3D" id="3.40.50.12780">
    <property type="entry name" value="N-terminal domain of ligase-like"/>
    <property type="match status" value="1"/>
</dbReference>
<dbReference type="GO" id="GO:0031956">
    <property type="term" value="F:medium-chain fatty acid-CoA ligase activity"/>
    <property type="evidence" value="ECO:0000318"/>
    <property type="project" value="GO_Central"/>
</dbReference>
<evidence type="ECO:0000259" key="3">
    <source>
        <dbReference type="Pfam" id="PF00501"/>
    </source>
</evidence>
<feature type="domain" description="AMP-binding enzyme C-terminal" evidence="4">
    <location>
        <begin position="572"/>
        <end position="647"/>
    </location>
</feature>
<evidence type="ECO:0000256" key="1">
    <source>
        <dbReference type="ARBA" id="ARBA00006432"/>
    </source>
</evidence>
<dbReference type="GO" id="GO:0006631">
    <property type="term" value="P:fatty acid metabolic process"/>
    <property type="evidence" value="ECO:0000318"/>
    <property type="project" value="GO_Central"/>
</dbReference>
<organism evidence="5 6">
    <name type="scientific">Klebsormidium nitens</name>
    <name type="common">Green alga</name>
    <name type="synonym">Ulothrix nitens</name>
    <dbReference type="NCBI Taxonomy" id="105231"/>
    <lineage>
        <taxon>Eukaryota</taxon>
        <taxon>Viridiplantae</taxon>
        <taxon>Streptophyta</taxon>
        <taxon>Klebsormidiophyceae</taxon>
        <taxon>Klebsormidiales</taxon>
        <taxon>Klebsormidiaceae</taxon>
        <taxon>Klebsormidium</taxon>
    </lineage>
</organism>
<dbReference type="OrthoDB" id="10253115at2759"/>
<dbReference type="InterPro" id="IPR045851">
    <property type="entry name" value="AMP-bd_C_sf"/>
</dbReference>
<protein>
    <submittedName>
        <fullName evidence="5">Long chain fatty acid acyl-CoA ligase</fullName>
    </submittedName>
</protein>
<dbReference type="STRING" id="105231.A0A1Y1INZ1"/>
<dbReference type="AlphaFoldDB" id="A0A1Y1INZ1"/>
<dbReference type="FunFam" id="3.30.300.30:FF:000008">
    <property type="entry name" value="2,3-dihydroxybenzoate-AMP ligase"/>
    <property type="match status" value="1"/>
</dbReference>
<accession>A0A1Y1INZ1</accession>
<dbReference type="InterPro" id="IPR000873">
    <property type="entry name" value="AMP-dep_synth/lig_dom"/>
</dbReference>
<sequence length="670" mass="73969">MAQGPFGQLLKALGIRLSSQVNINAPVGAAHWHNASRVLSSTAALKNQSNTSAEASLHCNLHNDRSFPESPRFWPASRCGSVPWLQDRSRQAHSASIPQKGDDQQILLSQSHVIGPTNIPLLETTIGQKFTETAANFSNHVALISKQENVCYTYEELLKRVTALASGLARLGLTRGDRLGLFSPNHAAWVVTQFAAAKLGLILVNLNPGYQSLELHQTVRKVGCRALVVADKYKGKSMIETCERALKWDTRGGTGRVRSEEVPSLEHILTLGEQGAPGLLGLNDVMDLATTADEEALKRVEASNDPDDVINIQFTSGTTGRPKGACLTHRNILNNGFLVGRRILLSDADKICIPVPFYHCFGMVMGNLAAITHGATMVIPSPEFDPLATLQAVHRERCTALYGVPTMFVAELHHPAFPRFDLSSLRTGIMAGSPCPVNVMRRVMTDMHMRQVTICYGMTETSPVSFQTTVDDPVEKRLETVGRIQPHTEAKVVDPETREVLPVNTPGELVVRGYLTMKSYWDEPEKTREVKDDEGWVSTGDLAAFDERGYCSITGRIKDMVIRGGQNLFPKEIEDVIHTHPGVEDVHIIGVPDSYYGEELCAWVKVKEGQKSTPDDITSHCRERIARYKVPRYVKFVDAFPMTVTGKVQKYKMREVSARELRAEALGSKD</sequence>
<dbReference type="FunFam" id="3.40.50.12780:FF:000003">
    <property type="entry name" value="Long-chain-fatty-acid--CoA ligase FadD"/>
    <property type="match status" value="1"/>
</dbReference>
<proteinExistence type="inferred from homology"/>
<feature type="domain" description="AMP-dependent synthetase/ligase" evidence="3">
    <location>
        <begin position="130"/>
        <end position="521"/>
    </location>
</feature>
<dbReference type="InterPro" id="IPR020845">
    <property type="entry name" value="AMP-binding_CS"/>
</dbReference>
<dbReference type="OMA" id="ICCRGYN"/>
<dbReference type="Pfam" id="PF00501">
    <property type="entry name" value="AMP-binding"/>
    <property type="match status" value="1"/>
</dbReference>
<comment type="similarity">
    <text evidence="1">Belongs to the ATP-dependent AMP-binding enzyme family.</text>
</comment>
<evidence type="ECO:0000259" key="4">
    <source>
        <dbReference type="Pfam" id="PF13193"/>
    </source>
</evidence>
<dbReference type="Proteomes" id="UP000054558">
    <property type="component" value="Unassembled WGS sequence"/>
</dbReference>
<dbReference type="Gene3D" id="3.30.300.30">
    <property type="match status" value="1"/>
</dbReference>
<dbReference type="PANTHER" id="PTHR43201">
    <property type="entry name" value="ACYL-COA SYNTHETASE"/>
    <property type="match status" value="1"/>
</dbReference>
<name>A0A1Y1INZ1_KLENI</name>
<dbReference type="InterPro" id="IPR025110">
    <property type="entry name" value="AMP-bd_C"/>
</dbReference>